<dbReference type="Gene3D" id="3.40.50.2300">
    <property type="match status" value="1"/>
</dbReference>
<feature type="domain" description="Response regulatory" evidence="3">
    <location>
        <begin position="5"/>
        <end position="121"/>
    </location>
</feature>
<dbReference type="InterPro" id="IPR050595">
    <property type="entry name" value="Bact_response_regulator"/>
</dbReference>
<accession>A0ABW8GI82</accession>
<dbReference type="RefSeq" id="WP_400878649.1">
    <property type="nucleotide sequence ID" value="NZ_JBIWXY010000001.1"/>
</dbReference>
<dbReference type="SMART" id="SM00448">
    <property type="entry name" value="REC"/>
    <property type="match status" value="1"/>
</dbReference>
<dbReference type="Proteomes" id="UP001617669">
    <property type="component" value="Unassembled WGS sequence"/>
</dbReference>
<dbReference type="InterPro" id="IPR001789">
    <property type="entry name" value="Sig_transdc_resp-reg_receiver"/>
</dbReference>
<dbReference type="PROSITE" id="PS50110">
    <property type="entry name" value="RESPONSE_REGULATORY"/>
    <property type="match status" value="1"/>
</dbReference>
<dbReference type="PANTHER" id="PTHR44591">
    <property type="entry name" value="STRESS RESPONSE REGULATOR PROTEIN 1"/>
    <property type="match status" value="1"/>
</dbReference>
<evidence type="ECO:0000256" key="2">
    <source>
        <dbReference type="PROSITE-ProRule" id="PRU00169"/>
    </source>
</evidence>
<dbReference type="InterPro" id="IPR011006">
    <property type="entry name" value="CheY-like_superfamily"/>
</dbReference>
<evidence type="ECO:0000313" key="4">
    <source>
        <dbReference type="EMBL" id="MFJ5445009.1"/>
    </source>
</evidence>
<evidence type="ECO:0000256" key="1">
    <source>
        <dbReference type="ARBA" id="ARBA00022553"/>
    </source>
</evidence>
<keyword evidence="5" id="KW-1185">Reference proteome</keyword>
<keyword evidence="1 2" id="KW-0597">Phosphoprotein</keyword>
<evidence type="ECO:0000259" key="3">
    <source>
        <dbReference type="PROSITE" id="PS50110"/>
    </source>
</evidence>
<dbReference type="Pfam" id="PF00072">
    <property type="entry name" value="Response_reg"/>
    <property type="match status" value="1"/>
</dbReference>
<proteinExistence type="predicted"/>
<dbReference type="SUPFAM" id="SSF52172">
    <property type="entry name" value="CheY-like"/>
    <property type="match status" value="1"/>
</dbReference>
<feature type="modified residue" description="4-aspartylphosphate" evidence="2">
    <location>
        <position position="54"/>
    </location>
</feature>
<gene>
    <name evidence="4" type="ORF">ACIKP9_02080</name>
</gene>
<protein>
    <submittedName>
        <fullName evidence="4">PleD family two-component system response regulator</fullName>
    </submittedName>
</protein>
<reference evidence="4 5" key="1">
    <citation type="submission" date="2024-11" db="EMBL/GenBank/DDBJ databases">
        <authorList>
            <person name="Kaparullina E.N."/>
            <person name="Delegan Y.A."/>
            <person name="Doronina N.V."/>
        </authorList>
    </citation>
    <scope>NUCLEOTIDE SEQUENCE [LARGE SCALE GENOMIC DNA]</scope>
    <source>
        <strain evidence="4 5">7sh_L</strain>
    </source>
</reference>
<dbReference type="PANTHER" id="PTHR44591:SF20">
    <property type="entry name" value="PROTEIN PILH"/>
    <property type="match status" value="1"/>
</dbReference>
<evidence type="ECO:0000313" key="5">
    <source>
        <dbReference type="Proteomes" id="UP001617669"/>
    </source>
</evidence>
<organism evidence="4 5">
    <name type="scientific">Methylobacillus methanolivorans</name>
    <dbReference type="NCBI Taxonomy" id="1848927"/>
    <lineage>
        <taxon>Bacteria</taxon>
        <taxon>Pseudomonadati</taxon>
        <taxon>Pseudomonadota</taxon>
        <taxon>Betaproteobacteria</taxon>
        <taxon>Nitrosomonadales</taxon>
        <taxon>Methylophilaceae</taxon>
        <taxon>Methylobacillus</taxon>
    </lineage>
</organism>
<name>A0ABW8GI82_9PROT</name>
<comment type="caution">
    <text evidence="4">The sequence shown here is derived from an EMBL/GenBank/DDBJ whole genome shotgun (WGS) entry which is preliminary data.</text>
</comment>
<dbReference type="EMBL" id="JBIWXY010000001">
    <property type="protein sequence ID" value="MFJ5445009.1"/>
    <property type="molecule type" value="Genomic_DNA"/>
</dbReference>
<sequence>MTIKKILVVDDSATDRLYLSELLQKAGFEVSTAEDGQDCLDKVSIAMPDLVLMDVVMPRLNGFQATRALSKNPATAHIPVIVCTGKEQATDRMWALRQGAKDCVIKPVDADELLTKIAELG</sequence>